<keyword evidence="1" id="KW-1133">Transmembrane helix</keyword>
<evidence type="ECO:0000313" key="2">
    <source>
        <dbReference type="EMBL" id="MFC3494546.1"/>
    </source>
</evidence>
<reference evidence="3" key="1">
    <citation type="journal article" date="2019" name="Int. J. Syst. Evol. Microbiol.">
        <title>The Global Catalogue of Microorganisms (GCM) 10K type strain sequencing project: providing services to taxonomists for standard genome sequencing and annotation.</title>
        <authorList>
            <consortium name="The Broad Institute Genomics Platform"/>
            <consortium name="The Broad Institute Genome Sequencing Center for Infectious Disease"/>
            <person name="Wu L."/>
            <person name="Ma J."/>
        </authorList>
    </citation>
    <scope>NUCLEOTIDE SEQUENCE [LARGE SCALE GENOMIC DNA]</scope>
    <source>
        <strain evidence="3">CGMCC 4.7396</strain>
    </source>
</reference>
<sequence length="148" mass="16210">MNQPLDDNEPRPPMTYGERHAWGYLTTAIAVPIVYGAIMLDRLGSTPAEQIDFQVPLLLAIGISIALNVFLAPAPQRGRDRRDERDIAIDRRGAAAAYRTLIFGAVLALAVTSLEASPFWIANALYLAFVLSAVAESIVKIAAYRRGW</sequence>
<gene>
    <name evidence="2" type="ORF">ACFO8M_18830</name>
</gene>
<feature type="transmembrane region" description="Helical" evidence="1">
    <location>
        <begin position="96"/>
        <end position="114"/>
    </location>
</feature>
<feature type="transmembrane region" description="Helical" evidence="1">
    <location>
        <begin position="55"/>
        <end position="75"/>
    </location>
</feature>
<protein>
    <submittedName>
        <fullName evidence="2">Uncharacterized protein</fullName>
    </submittedName>
</protein>
<feature type="transmembrane region" description="Helical" evidence="1">
    <location>
        <begin position="21"/>
        <end position="40"/>
    </location>
</feature>
<dbReference type="EMBL" id="JBHRWO010000019">
    <property type="protein sequence ID" value="MFC3494546.1"/>
    <property type="molecule type" value="Genomic_DNA"/>
</dbReference>
<keyword evidence="1" id="KW-0472">Membrane</keyword>
<name>A0ABV7Q4P7_9ACTN</name>
<evidence type="ECO:0000313" key="3">
    <source>
        <dbReference type="Proteomes" id="UP001595712"/>
    </source>
</evidence>
<proteinExistence type="predicted"/>
<organism evidence="2 3">
    <name type="scientific">Glycomyces rhizosphaerae</name>
    <dbReference type="NCBI Taxonomy" id="2054422"/>
    <lineage>
        <taxon>Bacteria</taxon>
        <taxon>Bacillati</taxon>
        <taxon>Actinomycetota</taxon>
        <taxon>Actinomycetes</taxon>
        <taxon>Glycomycetales</taxon>
        <taxon>Glycomycetaceae</taxon>
        <taxon>Glycomyces</taxon>
    </lineage>
</organism>
<dbReference type="Proteomes" id="UP001595712">
    <property type="component" value="Unassembled WGS sequence"/>
</dbReference>
<keyword evidence="1" id="KW-0812">Transmembrane</keyword>
<comment type="caution">
    <text evidence="2">The sequence shown here is derived from an EMBL/GenBank/DDBJ whole genome shotgun (WGS) entry which is preliminary data.</text>
</comment>
<feature type="transmembrane region" description="Helical" evidence="1">
    <location>
        <begin position="120"/>
        <end position="143"/>
    </location>
</feature>
<accession>A0ABV7Q4P7</accession>
<keyword evidence="3" id="KW-1185">Reference proteome</keyword>
<dbReference type="RefSeq" id="WP_387978384.1">
    <property type="nucleotide sequence ID" value="NZ_JBHRWO010000019.1"/>
</dbReference>
<evidence type="ECO:0000256" key="1">
    <source>
        <dbReference type="SAM" id="Phobius"/>
    </source>
</evidence>